<evidence type="ECO:0000313" key="2">
    <source>
        <dbReference type="Proteomes" id="UP000050280"/>
    </source>
</evidence>
<comment type="caution">
    <text evidence="1">The sequence shown here is derived from an EMBL/GenBank/DDBJ whole genome shotgun (WGS) entry which is preliminary data.</text>
</comment>
<proteinExistence type="predicted"/>
<keyword evidence="2" id="KW-1185">Reference proteome</keyword>
<name>A0A0P7AFP5_9FLAO</name>
<protein>
    <recommendedName>
        <fullName evidence="3">DUF2652 domain-containing protein</fullName>
    </recommendedName>
</protein>
<dbReference type="Pfam" id="PF10851">
    <property type="entry name" value="DUF2652"/>
    <property type="match status" value="1"/>
</dbReference>
<dbReference type="InterPro" id="IPR020503">
    <property type="entry name" value="Uncharacterised_Rv2561"/>
</dbReference>
<dbReference type="AlphaFoldDB" id="A0A0P7AFP5"/>
<dbReference type="PATRIC" id="fig|1300341.3.peg.1994"/>
<dbReference type="Proteomes" id="UP000050280">
    <property type="component" value="Unassembled WGS sequence"/>
</dbReference>
<sequence length="224" mass="25545">MIRWKAFNKEVDKKLIPVKTLVMAGYPTLICIPDISGFTQFMSEAEFELSSKIIPSLLNKIIYSNEIGLKVSEIEGDSILFFKQGELPNFQDLIYQCKHFHSEFYKQLKKLRTAQTNKPGGDQIPKILGLKIILHYSNEIGMVPVGNHIKLMGEDVIVAHRLLKNKVPLEEYLLLSDDLLEAYGRDNQERSTELLKFQKGVLQIKHIGKIGFHYLGLSSPEVNT</sequence>
<organism evidence="1 2">
    <name type="scientific">Croceitalea dokdonensis DOKDO 023</name>
    <dbReference type="NCBI Taxonomy" id="1300341"/>
    <lineage>
        <taxon>Bacteria</taxon>
        <taxon>Pseudomonadati</taxon>
        <taxon>Bacteroidota</taxon>
        <taxon>Flavobacteriia</taxon>
        <taxon>Flavobacteriales</taxon>
        <taxon>Flavobacteriaceae</taxon>
        <taxon>Croceitalea</taxon>
    </lineage>
</organism>
<dbReference type="EMBL" id="LDJX01000003">
    <property type="protein sequence ID" value="KPM32160.1"/>
    <property type="molecule type" value="Genomic_DNA"/>
</dbReference>
<reference evidence="1 2" key="1">
    <citation type="submission" date="2015-09" db="EMBL/GenBank/DDBJ databases">
        <title>Genome sequence of the marine flavobacterium Croceitalea dokdonensis DOKDO 023 that contains proton- and sodium-pumping rhodopsins.</title>
        <authorList>
            <person name="Kwon S.-K."/>
            <person name="Lee H.K."/>
            <person name="Kwak M.-J."/>
            <person name="Kim J.F."/>
        </authorList>
    </citation>
    <scope>NUCLEOTIDE SEQUENCE [LARGE SCALE GENOMIC DNA]</scope>
    <source>
        <strain evidence="1 2">DOKDO 023</strain>
    </source>
</reference>
<gene>
    <name evidence="1" type="ORF">I595_1809</name>
</gene>
<dbReference type="STRING" id="1300341.I595_1809"/>
<evidence type="ECO:0008006" key="3">
    <source>
        <dbReference type="Google" id="ProtNLM"/>
    </source>
</evidence>
<evidence type="ECO:0000313" key="1">
    <source>
        <dbReference type="EMBL" id="KPM32160.1"/>
    </source>
</evidence>
<accession>A0A0P7AFP5</accession>